<evidence type="ECO:0000313" key="4">
    <source>
        <dbReference type="EMBL" id="GGX60512.1"/>
    </source>
</evidence>
<dbReference type="PROSITE" id="PS50005">
    <property type="entry name" value="TPR"/>
    <property type="match status" value="2"/>
</dbReference>
<dbReference type="Pfam" id="PF13432">
    <property type="entry name" value="TPR_16"/>
    <property type="match status" value="1"/>
</dbReference>
<reference evidence="4" key="1">
    <citation type="journal article" date="2014" name="Int. J. Syst. Evol. Microbiol.">
        <title>Complete genome sequence of Corynebacterium casei LMG S-19264T (=DSM 44701T), isolated from a smear-ripened cheese.</title>
        <authorList>
            <consortium name="US DOE Joint Genome Institute (JGI-PGF)"/>
            <person name="Walter F."/>
            <person name="Albersmeier A."/>
            <person name="Kalinowski J."/>
            <person name="Ruckert C."/>
        </authorList>
    </citation>
    <scope>NUCLEOTIDE SEQUENCE</scope>
    <source>
        <strain evidence="4">JCM 4790</strain>
    </source>
</reference>
<evidence type="ECO:0000256" key="1">
    <source>
        <dbReference type="ARBA" id="ARBA00022737"/>
    </source>
</evidence>
<dbReference type="Pfam" id="PF14559">
    <property type="entry name" value="TPR_19"/>
    <property type="match status" value="1"/>
</dbReference>
<evidence type="ECO:0008006" key="6">
    <source>
        <dbReference type="Google" id="ProtNLM"/>
    </source>
</evidence>
<dbReference type="InterPro" id="IPR050498">
    <property type="entry name" value="Ycf3"/>
</dbReference>
<proteinExistence type="predicted"/>
<sequence>MSRRTPRPRHLWIRGDRAADRHRAARDLLPTAPVRVDCHRGHRGPYTGLGGLLRALVPDVLERWPDLVRAHRVEILTAAPHLHGLLGAEPETLTRVATGEERTRFYSEARSRRTPHGVVEFLKEYRTRREATGRAPQEPLALWFDNVHEADASDLECLVIMLRRCDPRQVLLLVGTGSTSPPGDVGAALARYADPVDAPSRASRPEERGTEELWRAYVASDGTSDDPAERSAWRDADPAARAAAHDARADELEAAGDIGHALGAVPFHREHGGDPAGAGTAALRRALDHCVDLGLYSAAADLGLRGRALTDPDTRQVDYCHFAAKAALALISLGDPHRARELYVELRGRYPLPRVHMSTSYNMAMLYTRFLPREELDHPLARAYASNGVALATLTEDPEERAFYTVFQQNGLALVEMHLGHLRTALKLVAEGVDRLDRETDPAKYRLHKSVLIHNRANVYAGMGMLRESMADFDAVVALDPHYPEYYLDRGNLHRRLGDDRAAVTDYETAMGLGPPFPELYYNRGDVRAAHGDLDGAVEDFAYALELEPGHLDARINHASLLRESGRLEEAAVSVAEGLASHPDSAHLLCSRGLLALEHDDAETARTSLTAALRADPRLYQALVARALLAHAEGAHDEAVRLLDRAAEQSGDDPDLLHHRGLSHLAAGRAALAAADFERALRLPGADRDGILAHLAQCA</sequence>
<dbReference type="EMBL" id="BMVU01000003">
    <property type="protein sequence ID" value="GGX60512.1"/>
    <property type="molecule type" value="Genomic_DNA"/>
</dbReference>
<feature type="repeat" description="TPR" evidence="3">
    <location>
        <begin position="518"/>
        <end position="551"/>
    </location>
</feature>
<keyword evidence="2 3" id="KW-0802">TPR repeat</keyword>
<dbReference type="InterPro" id="IPR019734">
    <property type="entry name" value="TPR_rpt"/>
</dbReference>
<reference evidence="4" key="2">
    <citation type="submission" date="2020-09" db="EMBL/GenBank/DDBJ databases">
        <authorList>
            <person name="Sun Q."/>
            <person name="Ohkuma M."/>
        </authorList>
    </citation>
    <scope>NUCLEOTIDE SEQUENCE</scope>
    <source>
        <strain evidence="4">JCM 4790</strain>
    </source>
</reference>
<evidence type="ECO:0000256" key="3">
    <source>
        <dbReference type="PROSITE-ProRule" id="PRU00339"/>
    </source>
</evidence>
<keyword evidence="5" id="KW-1185">Reference proteome</keyword>
<dbReference type="PANTHER" id="PTHR44858:SF1">
    <property type="entry name" value="UDP-N-ACETYLGLUCOSAMINE--PEPTIDE N-ACETYLGLUCOSAMINYLTRANSFERASE SPINDLY-RELATED"/>
    <property type="match status" value="1"/>
</dbReference>
<dbReference type="RefSeq" id="WP_190189249.1">
    <property type="nucleotide sequence ID" value="NZ_BMVU01000003.1"/>
</dbReference>
<comment type="caution">
    <text evidence="4">The sequence shown here is derived from an EMBL/GenBank/DDBJ whole genome shotgun (WGS) entry which is preliminary data.</text>
</comment>
<keyword evidence="1" id="KW-0677">Repeat</keyword>
<dbReference type="Gene3D" id="1.25.40.10">
    <property type="entry name" value="Tetratricopeptide repeat domain"/>
    <property type="match status" value="2"/>
</dbReference>
<feature type="repeat" description="TPR" evidence="3">
    <location>
        <begin position="484"/>
        <end position="517"/>
    </location>
</feature>
<evidence type="ECO:0000313" key="5">
    <source>
        <dbReference type="Proteomes" id="UP000619244"/>
    </source>
</evidence>
<dbReference type="Proteomes" id="UP000619244">
    <property type="component" value="Unassembled WGS sequence"/>
</dbReference>
<evidence type="ECO:0000256" key="2">
    <source>
        <dbReference type="ARBA" id="ARBA00022803"/>
    </source>
</evidence>
<dbReference type="SMART" id="SM00028">
    <property type="entry name" value="TPR"/>
    <property type="match status" value="6"/>
</dbReference>
<protein>
    <recommendedName>
        <fullName evidence="6">Tetratricopeptide repeat protein</fullName>
    </recommendedName>
</protein>
<dbReference type="PANTHER" id="PTHR44858">
    <property type="entry name" value="TETRATRICOPEPTIDE REPEAT PROTEIN 6"/>
    <property type="match status" value="1"/>
</dbReference>
<name>A0A918KGD3_9ACTN</name>
<organism evidence="4 5">
    <name type="scientific">Streptomyces minutiscleroticus</name>
    <dbReference type="NCBI Taxonomy" id="68238"/>
    <lineage>
        <taxon>Bacteria</taxon>
        <taxon>Bacillati</taxon>
        <taxon>Actinomycetota</taxon>
        <taxon>Actinomycetes</taxon>
        <taxon>Kitasatosporales</taxon>
        <taxon>Streptomycetaceae</taxon>
        <taxon>Streptomyces</taxon>
    </lineage>
</organism>
<gene>
    <name evidence="4" type="ORF">GCM10010358_13840</name>
</gene>
<dbReference type="SUPFAM" id="SSF48452">
    <property type="entry name" value="TPR-like"/>
    <property type="match status" value="1"/>
</dbReference>
<dbReference type="InterPro" id="IPR011990">
    <property type="entry name" value="TPR-like_helical_dom_sf"/>
</dbReference>
<dbReference type="AlphaFoldDB" id="A0A918KGD3"/>
<accession>A0A918KGD3</accession>